<dbReference type="InterPro" id="IPR045274">
    <property type="entry name" value="WAK-like"/>
</dbReference>
<keyword evidence="2" id="KW-0245">EGF-like domain</keyword>
<accession>A0A0E0IHS5</accession>
<dbReference type="SUPFAM" id="SSF56112">
    <property type="entry name" value="Protein kinase-like (PK-like)"/>
    <property type="match status" value="2"/>
</dbReference>
<keyword evidence="10" id="KW-0732">Signal</keyword>
<evidence type="ECO:0000313" key="13">
    <source>
        <dbReference type="Proteomes" id="UP000006591"/>
    </source>
</evidence>
<keyword evidence="7" id="KW-1015">Disulfide bond</keyword>
<evidence type="ECO:0000256" key="4">
    <source>
        <dbReference type="ARBA" id="ARBA00022741"/>
    </source>
</evidence>
<dbReference type="InterPro" id="IPR000719">
    <property type="entry name" value="Prot_kinase_dom"/>
</dbReference>
<dbReference type="SMART" id="SM00181">
    <property type="entry name" value="EGF"/>
    <property type="match status" value="3"/>
</dbReference>
<evidence type="ECO:0000256" key="8">
    <source>
        <dbReference type="PROSITE-ProRule" id="PRU10141"/>
    </source>
</evidence>
<dbReference type="PROSITE" id="PS50011">
    <property type="entry name" value="PROTEIN_KINASE_DOM"/>
    <property type="match status" value="2"/>
</dbReference>
<dbReference type="SMART" id="SM00179">
    <property type="entry name" value="EGF_CA"/>
    <property type="match status" value="2"/>
</dbReference>
<dbReference type="FunFam" id="1.10.510.10:FF:000474">
    <property type="entry name" value="Wall-associated receptor kinase 3"/>
    <property type="match status" value="1"/>
</dbReference>
<dbReference type="SUPFAM" id="SSF57184">
    <property type="entry name" value="Growth factor receptor domain"/>
    <property type="match status" value="1"/>
</dbReference>
<dbReference type="InterPro" id="IPR001881">
    <property type="entry name" value="EGF-like_Ca-bd_dom"/>
</dbReference>
<evidence type="ECO:0000256" key="2">
    <source>
        <dbReference type="ARBA" id="ARBA00022536"/>
    </source>
</evidence>
<dbReference type="CDD" id="cd14066">
    <property type="entry name" value="STKc_IRAK"/>
    <property type="match status" value="1"/>
</dbReference>
<feature type="signal peptide" evidence="10">
    <location>
        <begin position="1"/>
        <end position="33"/>
    </location>
</feature>
<dbReference type="EnsemblPlants" id="ONIVA09G05150.1">
    <property type="protein sequence ID" value="ONIVA09G05150.1"/>
    <property type="gene ID" value="ONIVA09G05150"/>
</dbReference>
<dbReference type="PROSITE" id="PS00108">
    <property type="entry name" value="PROTEIN_KINASE_ST"/>
    <property type="match status" value="2"/>
</dbReference>
<evidence type="ECO:0000259" key="11">
    <source>
        <dbReference type="PROSITE" id="PS50011"/>
    </source>
</evidence>
<dbReference type="GO" id="GO:0007166">
    <property type="term" value="P:cell surface receptor signaling pathway"/>
    <property type="evidence" value="ECO:0007669"/>
    <property type="project" value="InterPro"/>
</dbReference>
<keyword evidence="5" id="KW-0418">Kinase</keyword>
<evidence type="ECO:0000256" key="1">
    <source>
        <dbReference type="ARBA" id="ARBA00022527"/>
    </source>
</evidence>
<dbReference type="PANTHER" id="PTHR27005">
    <property type="entry name" value="WALL-ASSOCIATED RECEPTOR KINASE-LIKE 21"/>
    <property type="match status" value="1"/>
</dbReference>
<dbReference type="eggNOG" id="ENOG502QQPF">
    <property type="taxonomic scope" value="Eukaryota"/>
</dbReference>
<keyword evidence="9" id="KW-0812">Transmembrane</keyword>
<dbReference type="InterPro" id="IPR008271">
    <property type="entry name" value="Ser/Thr_kinase_AS"/>
</dbReference>
<dbReference type="GO" id="GO:0005886">
    <property type="term" value="C:plasma membrane"/>
    <property type="evidence" value="ECO:0007669"/>
    <property type="project" value="TreeGrafter"/>
</dbReference>
<evidence type="ECO:0000256" key="10">
    <source>
        <dbReference type="SAM" id="SignalP"/>
    </source>
</evidence>
<name>A0A0E0IHS5_ORYNI</name>
<evidence type="ECO:0000256" key="7">
    <source>
        <dbReference type="ARBA" id="ARBA00023157"/>
    </source>
</evidence>
<evidence type="ECO:0000256" key="5">
    <source>
        <dbReference type="ARBA" id="ARBA00022777"/>
    </source>
</evidence>
<evidence type="ECO:0000256" key="6">
    <source>
        <dbReference type="ARBA" id="ARBA00022840"/>
    </source>
</evidence>
<dbReference type="Gene3D" id="3.30.200.20">
    <property type="entry name" value="Phosphorylase Kinase, domain 1"/>
    <property type="match status" value="2"/>
</dbReference>
<dbReference type="InterPro" id="IPR018097">
    <property type="entry name" value="EGF_Ca-bd_CS"/>
</dbReference>
<reference evidence="12" key="1">
    <citation type="submission" date="2015-04" db="UniProtKB">
        <authorList>
            <consortium name="EnsemblPlants"/>
        </authorList>
    </citation>
    <scope>IDENTIFICATION</scope>
    <source>
        <strain evidence="12">SL10</strain>
    </source>
</reference>
<dbReference type="Pfam" id="PF07714">
    <property type="entry name" value="PK_Tyr_Ser-Thr"/>
    <property type="match status" value="2"/>
</dbReference>
<keyword evidence="3" id="KW-0808">Transferase</keyword>
<evidence type="ECO:0000256" key="3">
    <source>
        <dbReference type="ARBA" id="ARBA00022679"/>
    </source>
</evidence>
<dbReference type="PROSITE" id="PS00107">
    <property type="entry name" value="PROTEIN_KINASE_ATP"/>
    <property type="match status" value="2"/>
</dbReference>
<keyword evidence="6 8" id="KW-0067">ATP-binding</keyword>
<dbReference type="SMART" id="SM00220">
    <property type="entry name" value="S_TKc"/>
    <property type="match status" value="2"/>
</dbReference>
<dbReference type="PROSITE" id="PS01187">
    <property type="entry name" value="EGF_CA"/>
    <property type="match status" value="1"/>
</dbReference>
<dbReference type="InterPro" id="IPR009030">
    <property type="entry name" value="Growth_fac_rcpt_cys_sf"/>
</dbReference>
<dbReference type="Proteomes" id="UP000006591">
    <property type="component" value="Chromosome 9"/>
</dbReference>
<dbReference type="GO" id="GO:0004674">
    <property type="term" value="F:protein serine/threonine kinase activity"/>
    <property type="evidence" value="ECO:0007669"/>
    <property type="project" value="UniProtKB-KW"/>
</dbReference>
<feature type="transmembrane region" description="Helical" evidence="9">
    <location>
        <begin position="1035"/>
        <end position="1059"/>
    </location>
</feature>
<dbReference type="InterPro" id="IPR017441">
    <property type="entry name" value="Protein_kinase_ATP_BS"/>
</dbReference>
<dbReference type="GO" id="GO:0005509">
    <property type="term" value="F:calcium ion binding"/>
    <property type="evidence" value="ECO:0007669"/>
    <property type="project" value="InterPro"/>
</dbReference>
<evidence type="ECO:0000256" key="9">
    <source>
        <dbReference type="SAM" id="Phobius"/>
    </source>
</evidence>
<dbReference type="CDD" id="cd00054">
    <property type="entry name" value="EGF_CA"/>
    <property type="match status" value="1"/>
</dbReference>
<dbReference type="GO" id="GO:0005524">
    <property type="term" value="F:ATP binding"/>
    <property type="evidence" value="ECO:0007669"/>
    <property type="project" value="UniProtKB-UniRule"/>
</dbReference>
<dbReference type="InterPro" id="IPR000742">
    <property type="entry name" value="EGF"/>
</dbReference>
<dbReference type="InterPro" id="IPR011009">
    <property type="entry name" value="Kinase-like_dom_sf"/>
</dbReference>
<dbReference type="Gramene" id="ONIVA09G05150.1">
    <property type="protein sequence ID" value="ONIVA09G05150.1"/>
    <property type="gene ID" value="ONIVA09G05150"/>
</dbReference>
<dbReference type="InterPro" id="IPR001245">
    <property type="entry name" value="Ser-Thr/Tyr_kinase_cat_dom"/>
</dbReference>
<protein>
    <recommendedName>
        <fullName evidence="11">Protein kinase domain-containing protein</fullName>
    </recommendedName>
</protein>
<dbReference type="FunFam" id="2.10.25.10:FF:000704">
    <property type="entry name" value="Os12g0614800 protein"/>
    <property type="match status" value="1"/>
</dbReference>
<keyword evidence="1" id="KW-0723">Serine/threonine-protein kinase</keyword>
<dbReference type="PANTHER" id="PTHR27005:SF514">
    <property type="entry name" value="PROTEIN KINASE DOMAIN-CONTAINING PROTEIN"/>
    <property type="match status" value="1"/>
</dbReference>
<keyword evidence="13" id="KW-1185">Reference proteome</keyword>
<feature type="domain" description="Protein kinase" evidence="11">
    <location>
        <begin position="410"/>
        <end position="674"/>
    </location>
</feature>
<evidence type="ECO:0000313" key="12">
    <source>
        <dbReference type="EnsemblPlants" id="ONIVA09G05150.1"/>
    </source>
</evidence>
<feature type="binding site" evidence="8">
    <location>
        <position position="439"/>
    </location>
    <ligand>
        <name>ATP</name>
        <dbReference type="ChEBI" id="CHEBI:30616"/>
    </ligand>
</feature>
<organism evidence="12">
    <name type="scientific">Oryza nivara</name>
    <name type="common">Indian wild rice</name>
    <name type="synonym">Oryza sativa f. spontanea</name>
    <dbReference type="NCBI Taxonomy" id="4536"/>
    <lineage>
        <taxon>Eukaryota</taxon>
        <taxon>Viridiplantae</taxon>
        <taxon>Streptophyta</taxon>
        <taxon>Embryophyta</taxon>
        <taxon>Tracheophyta</taxon>
        <taxon>Spermatophyta</taxon>
        <taxon>Magnoliopsida</taxon>
        <taxon>Liliopsida</taxon>
        <taxon>Poales</taxon>
        <taxon>Poaceae</taxon>
        <taxon>BOP clade</taxon>
        <taxon>Oryzoideae</taxon>
        <taxon>Oryzeae</taxon>
        <taxon>Oryzinae</taxon>
        <taxon>Oryza</taxon>
    </lineage>
</organism>
<dbReference type="FunFam" id="3.30.200.20:FF:000337">
    <property type="entry name" value="Wall-associated receptor kinase 3"/>
    <property type="match status" value="1"/>
</dbReference>
<dbReference type="FunFam" id="3.30.200.20:FF:000581">
    <property type="entry name" value="Wall-associated receptor kinase 3"/>
    <property type="match status" value="1"/>
</dbReference>
<reference evidence="12" key="2">
    <citation type="submission" date="2018-04" db="EMBL/GenBank/DDBJ databases">
        <title>OnivRS2 (Oryza nivara Reference Sequence Version 2).</title>
        <authorList>
            <person name="Zhang J."/>
            <person name="Kudrna D."/>
            <person name="Lee S."/>
            <person name="Talag J."/>
            <person name="Rajasekar S."/>
            <person name="Welchert J."/>
            <person name="Hsing Y.-I."/>
            <person name="Wing R.A."/>
        </authorList>
    </citation>
    <scope>NUCLEOTIDE SEQUENCE [LARGE SCALE GENOMIC DNA]</scope>
    <source>
        <strain evidence="12">SL10</strain>
    </source>
</reference>
<keyword evidence="9" id="KW-0472">Membrane</keyword>
<keyword evidence="9" id="KW-1133">Transmembrane helix</keyword>
<feature type="binding site" evidence="8">
    <location>
        <position position="1123"/>
    </location>
    <ligand>
        <name>ATP</name>
        <dbReference type="ChEBI" id="CHEBI:30616"/>
    </ligand>
</feature>
<dbReference type="Gene3D" id="2.10.25.10">
    <property type="entry name" value="Laminin"/>
    <property type="match status" value="3"/>
</dbReference>
<feature type="chain" id="PRO_5002362936" description="Protein kinase domain-containing protein" evidence="10">
    <location>
        <begin position="34"/>
        <end position="1375"/>
    </location>
</feature>
<dbReference type="Gene3D" id="1.10.510.10">
    <property type="entry name" value="Transferase(Phosphotransferase) domain 1"/>
    <property type="match status" value="2"/>
</dbReference>
<dbReference type="HOGENOM" id="CLU_256021_0_0_1"/>
<proteinExistence type="predicted"/>
<feature type="domain" description="Protein kinase" evidence="11">
    <location>
        <begin position="1095"/>
        <end position="1362"/>
    </location>
</feature>
<keyword evidence="4 8" id="KW-0547">Nucleotide-binding</keyword>
<sequence>MTTSKHPNPSRYVHPSMIRVLILLTLGFLEAIAEKPAAQQPTELQGCPAPDMCGNITIPYPFGIKPGCYLAGFEVICDRTFSPPRAFLAGDPPLFGDKWPPDVWSSDRTFMLTGNFHYSGTDAGMPSKIVNYTRAPLELLDVLVRVYAAISSDCSTNGTNHVLFEQSIKLQPSGPFTLSANENTLVGVGQNVVATFADSFTGEEYSNICLSFLSSVSKARNGSCEDATGLGCCQQTLPPGINTTLVRFQHKNNSKWETYPCSYAMLVQKSWYNFSTEDLYGHLGLPKKYNRGVPLVLDFAIRNGSCPQENGSHACVSGNRTCVNAGNDQGYKCNCMEGYDGNPYIVNGCQDIDECALRSLSALIVIVFLILMMKQHLKLKKLYEQNGGPVLKGVRNIKIYTKKELKQITRNYSSTIGEGAFGKVYMGTLKGGQQVAVKKSKTVNQERKNEFTQEVILQSEMKHKNILRLFGCCLEVDVPMLVYEFATEGSLYVVLFKCNDRIAVDKLLGIAIESAEGLSYMHTARETPIRHGDLKSGNILIDNNFIPKISDFGTSRLLAAGDKNGPDKFIPADPNYIDPVYMEDHILTEKSNVYSFGIVLIELITRKPAKYDEKKSYVGNFVQAYVDKQERGIGDNEITADNILEMISKVAVACLEPDQDKRPDMRDVERQLYQIRQIQMSPATTVAAAAQRPITLPGCPDKCGNISIPYPFGTRGDCCFDGSFLSAATVNVPFVLTTRGFYFGEQQNPATTTNTSWWLVNLVDIDVARGEARVAAPVSSDCSKNETYHEVSYFSLNLNGSGFLFSSTRNAVVGVGQSVVPLLMGKMISGQNYSAACRSLFDAPAAAAWDGTCAGLGCCESAELAPGLGLISVGMYQQVNSMWKTFPCTYAMAVDKSWYSFSLQDLYGYDVLGTKFSDGVPVVLDFAVRNDSCPADGKTLPMACRSDNSRCVNATYGPGYLCKCKDGFDGNPYLPDGCQDIDECKLRDEQPELRDQYPCHGICKNTIGGYHCQCKFGTRGDAKAGTCREVFPLPAMVATLGIIGVTFIVVITVLFKLLFEERKKTKDFFIKNGGPILEKVNNIKIFKKEELKPIIQSCNVIGKGGFGEVYKGLLDNQLVAIKKSISVDKSQEKQFANEIIIQSRVIHKNIVKLIGCCLEVDVPLLVYEFVPQGSLHDILHGSNKVSLSLDKRLKIAVGTAEGLAYMHSKTSTTILHGDIKPGNILLDNSFDPKISDFGISRLIAIEKTHTRYVIGDMCYMDPIYLQTGLLTKQSDVYSFGVVMLELLTSQKASFGEDITLVKNFLNAYQDKRVLDLFDKEILLDTDIEVLHELAMLIVECLKLEVDRRPEMTHVAEQLHIMKRSHEKGLYGAKIV</sequence>
<dbReference type="STRING" id="4536.A0A0E0IHS5"/>